<dbReference type="PROSITE" id="PS51736">
    <property type="entry name" value="RECOMBINASES_3"/>
    <property type="match status" value="1"/>
</dbReference>
<evidence type="ECO:0000256" key="1">
    <source>
        <dbReference type="SAM" id="Coils"/>
    </source>
</evidence>
<gene>
    <name evidence="4" type="ORF">SAMN05446037_1002117</name>
</gene>
<dbReference type="OrthoDB" id="9781670at2"/>
<dbReference type="SUPFAM" id="SSF53041">
    <property type="entry name" value="Resolvase-like"/>
    <property type="match status" value="1"/>
</dbReference>
<keyword evidence="1" id="KW-0175">Coiled coil</keyword>
<dbReference type="GO" id="GO:0000150">
    <property type="term" value="F:DNA strand exchange activity"/>
    <property type="evidence" value="ECO:0007669"/>
    <property type="project" value="InterPro"/>
</dbReference>
<dbReference type="CDD" id="cd03768">
    <property type="entry name" value="SR_ResInv"/>
    <property type="match status" value="1"/>
</dbReference>
<dbReference type="InterPro" id="IPR006119">
    <property type="entry name" value="Resolv_N"/>
</dbReference>
<evidence type="ECO:0000313" key="5">
    <source>
        <dbReference type="Proteomes" id="UP000198304"/>
    </source>
</evidence>
<dbReference type="Proteomes" id="UP000198304">
    <property type="component" value="Unassembled WGS sequence"/>
</dbReference>
<feature type="domain" description="Recombinase" evidence="3">
    <location>
        <begin position="156"/>
        <end position="317"/>
    </location>
</feature>
<dbReference type="InterPro" id="IPR025827">
    <property type="entry name" value="Zn_ribbon_recom_dom"/>
</dbReference>
<dbReference type="AlphaFoldDB" id="A0A239AN55"/>
<dbReference type="Pfam" id="PF07508">
    <property type="entry name" value="Recombinase"/>
    <property type="match status" value="1"/>
</dbReference>
<dbReference type="Pfam" id="PF00239">
    <property type="entry name" value="Resolvase"/>
    <property type="match status" value="1"/>
</dbReference>
<dbReference type="EMBL" id="FZOJ01000002">
    <property type="protein sequence ID" value="SNR96403.1"/>
    <property type="molecule type" value="Genomic_DNA"/>
</dbReference>
<protein>
    <submittedName>
        <fullName evidence="4">Site-specific DNA recombinase</fullName>
    </submittedName>
</protein>
<dbReference type="SMART" id="SM00857">
    <property type="entry name" value="Resolvase"/>
    <property type="match status" value="1"/>
</dbReference>
<dbReference type="Pfam" id="PF13408">
    <property type="entry name" value="Zn_ribbon_recom"/>
    <property type="match status" value="1"/>
</dbReference>
<feature type="domain" description="Resolvase/invertase-type recombinase catalytic" evidence="2">
    <location>
        <begin position="2"/>
        <end position="148"/>
    </location>
</feature>
<accession>A0A239AN55</accession>
<dbReference type="PANTHER" id="PTHR30461:SF23">
    <property type="entry name" value="DNA RECOMBINASE-RELATED"/>
    <property type="match status" value="1"/>
</dbReference>
<sequence>MKIAIYSRKSKFTGKGDSVENQIQMCREYINIHFPSSESIVFEDEGFSGGNTDRPQFQKMMESIKKGHFDVLVCYRLDRISRSIVDFSSTMEVLEENDVAFVSIKEQFDTSTPMGRAMMYISSVFAQLERETIAERIKDNMMRLARTGRWLGGKAPTGFKGERESYFDDKMQKRSYTNLIPVENELELVEILFKKYLEFDSISKLHSWTLESNIKSKNGNDFDMAALKIILTNPVYVKSDDYLFEWFESREYDIANKKDEYRGNGIFLYNKYQNRRNKAHKIKDISEQVVVVGKHKGIIDSRKWARVQEALEKNSKKAPRTGTGEHGVIGPILYCSCGSRMRITLKYVGGEVKHYYYKCRRKEQSKGTRCNVKNANGTDADMIIENAIKAAGKRKGPLWKQLKEQEKKTGKSGNKVENQRENIESQIEKNKKSIENLTMQLSENQGSTASTYIIQQIETLDNQINELRKKLSSIEEEKDLSLLEEENKKLIMQYIDIFNNSYDDLDIFGKRRVVQAIFKRITWDGEHLDAQLR</sequence>
<feature type="coiled-coil region" evidence="1">
    <location>
        <begin position="416"/>
        <end position="493"/>
    </location>
</feature>
<proteinExistence type="predicted"/>
<dbReference type="RefSeq" id="WP_089281309.1">
    <property type="nucleotide sequence ID" value="NZ_FZOJ01000002.1"/>
</dbReference>
<evidence type="ECO:0000313" key="4">
    <source>
        <dbReference type="EMBL" id="SNR96403.1"/>
    </source>
</evidence>
<dbReference type="InterPro" id="IPR011109">
    <property type="entry name" value="DNA_bind_recombinase_dom"/>
</dbReference>
<dbReference type="PANTHER" id="PTHR30461">
    <property type="entry name" value="DNA-INVERTASE FROM LAMBDOID PROPHAGE"/>
    <property type="match status" value="1"/>
</dbReference>
<reference evidence="4 5" key="1">
    <citation type="submission" date="2017-06" db="EMBL/GenBank/DDBJ databases">
        <authorList>
            <person name="Kim H.J."/>
            <person name="Triplett B.A."/>
        </authorList>
    </citation>
    <scope>NUCLEOTIDE SEQUENCE [LARGE SCALE GENOMIC DNA]</scope>
    <source>
        <strain evidence="4 5">SCA</strain>
    </source>
</reference>
<evidence type="ECO:0000259" key="2">
    <source>
        <dbReference type="PROSITE" id="PS51736"/>
    </source>
</evidence>
<dbReference type="InterPro" id="IPR038109">
    <property type="entry name" value="DNA_bind_recomb_sf"/>
</dbReference>
<dbReference type="GO" id="GO:0003677">
    <property type="term" value="F:DNA binding"/>
    <property type="evidence" value="ECO:0007669"/>
    <property type="project" value="InterPro"/>
</dbReference>
<dbReference type="PROSITE" id="PS51737">
    <property type="entry name" value="RECOMBINASE_DNA_BIND"/>
    <property type="match status" value="1"/>
</dbReference>
<dbReference type="Gene3D" id="3.40.50.1390">
    <property type="entry name" value="Resolvase, N-terminal catalytic domain"/>
    <property type="match status" value="1"/>
</dbReference>
<organism evidence="4 5">
    <name type="scientific">Anaerovirgula multivorans</name>
    <dbReference type="NCBI Taxonomy" id="312168"/>
    <lineage>
        <taxon>Bacteria</taxon>
        <taxon>Bacillati</taxon>
        <taxon>Bacillota</taxon>
        <taxon>Clostridia</taxon>
        <taxon>Peptostreptococcales</taxon>
        <taxon>Natronincolaceae</taxon>
        <taxon>Anaerovirgula</taxon>
    </lineage>
</organism>
<keyword evidence="5" id="KW-1185">Reference proteome</keyword>
<dbReference type="InterPro" id="IPR036162">
    <property type="entry name" value="Resolvase-like_N_sf"/>
</dbReference>
<name>A0A239AN55_9FIRM</name>
<dbReference type="Gene3D" id="3.90.1750.20">
    <property type="entry name" value="Putative Large Serine Recombinase, Chain B, Domain 2"/>
    <property type="match status" value="1"/>
</dbReference>
<evidence type="ECO:0000259" key="3">
    <source>
        <dbReference type="PROSITE" id="PS51737"/>
    </source>
</evidence>
<dbReference type="InterPro" id="IPR050639">
    <property type="entry name" value="SSR_resolvase"/>
</dbReference>